<dbReference type="OrthoDB" id="6913537at2"/>
<organism evidence="1 2">
    <name type="scientific">Oleiphilus messinensis</name>
    <dbReference type="NCBI Taxonomy" id="141451"/>
    <lineage>
        <taxon>Bacteria</taxon>
        <taxon>Pseudomonadati</taxon>
        <taxon>Pseudomonadota</taxon>
        <taxon>Gammaproteobacteria</taxon>
        <taxon>Oceanospirillales</taxon>
        <taxon>Oleiphilaceae</taxon>
        <taxon>Oleiphilus</taxon>
    </lineage>
</organism>
<accession>A0A1Y0IBV3</accession>
<protein>
    <recommendedName>
        <fullName evidence="3">Lipoprotein</fullName>
    </recommendedName>
</protein>
<gene>
    <name evidence="1" type="ORF">OLMES_3205</name>
</gene>
<dbReference type="RefSeq" id="WP_087462162.1">
    <property type="nucleotide sequence ID" value="NZ_CP021425.1"/>
</dbReference>
<evidence type="ECO:0000313" key="1">
    <source>
        <dbReference type="EMBL" id="ARU57246.1"/>
    </source>
</evidence>
<reference evidence="1 2" key="1">
    <citation type="submission" date="2017-05" db="EMBL/GenBank/DDBJ databases">
        <title>Genomic insights into alkan degradation activity of Oleiphilus messinensis.</title>
        <authorList>
            <person name="Kozyavkin S.A."/>
            <person name="Slesarev A.I."/>
            <person name="Golyshin P.N."/>
            <person name="Korzhenkov A."/>
            <person name="Golyshina O.N."/>
            <person name="Toshchakov S.V."/>
        </authorList>
    </citation>
    <scope>NUCLEOTIDE SEQUENCE [LARGE SCALE GENOMIC DNA]</scope>
    <source>
        <strain evidence="1 2">ME102</strain>
    </source>
</reference>
<evidence type="ECO:0000313" key="2">
    <source>
        <dbReference type="Proteomes" id="UP000196027"/>
    </source>
</evidence>
<dbReference type="EMBL" id="CP021425">
    <property type="protein sequence ID" value="ARU57246.1"/>
    <property type="molecule type" value="Genomic_DNA"/>
</dbReference>
<evidence type="ECO:0008006" key="3">
    <source>
        <dbReference type="Google" id="ProtNLM"/>
    </source>
</evidence>
<sequence>MKYLLISIVVVLSGCAGKIYTVQDPQFENGKTEGVLFYGYKPVEKKVLFDRIRHPKTGNITHSMYEVPGSAKYCAPNVITKKVIEADYSTVYAIKYEAGLFETNKFGVELDKGTLKSVNSESTPGVKTAVESLQGIASLREDILDGFVEASDASAQKTLGILEGAPAQTTPIKCSTNE</sequence>
<dbReference type="PROSITE" id="PS51257">
    <property type="entry name" value="PROKAR_LIPOPROTEIN"/>
    <property type="match status" value="1"/>
</dbReference>
<dbReference type="Proteomes" id="UP000196027">
    <property type="component" value="Chromosome"/>
</dbReference>
<proteinExistence type="predicted"/>
<dbReference type="AlphaFoldDB" id="A0A1Y0IBV3"/>
<dbReference type="KEGG" id="ome:OLMES_3205"/>
<keyword evidence="2" id="KW-1185">Reference proteome</keyword>
<name>A0A1Y0IBV3_9GAMM</name>